<evidence type="ECO:0000313" key="7">
    <source>
        <dbReference type="EMBL" id="TPG06548.1"/>
    </source>
</evidence>
<dbReference type="PANTHER" id="PTHR22939:SF129">
    <property type="entry name" value="SERINE PROTEASE HTRA2, MITOCHONDRIAL"/>
    <property type="match status" value="1"/>
</dbReference>
<evidence type="ECO:0000256" key="5">
    <source>
        <dbReference type="SAM" id="Phobius"/>
    </source>
</evidence>
<accession>A0A502C169</accession>
<proteinExistence type="inferred from homology"/>
<keyword evidence="5" id="KW-0812">Transmembrane</keyword>
<feature type="domain" description="PDZ" evidence="6">
    <location>
        <begin position="268"/>
        <end position="357"/>
    </location>
</feature>
<dbReference type="RefSeq" id="WP_140872767.1">
    <property type="nucleotide sequence ID" value="NZ_RCZK01000021.1"/>
</dbReference>
<dbReference type="InterPro" id="IPR036034">
    <property type="entry name" value="PDZ_sf"/>
</dbReference>
<comment type="similarity">
    <text evidence="1">Belongs to the peptidase S1C family.</text>
</comment>
<sequence length="370" mass="37877">MNLDRISAAQVTAASLVALTLLVAGAIIGAIFWPRVVKVERRVVAPAMNAAGFVPAIQSVADLVQQKCPAIVAIEQEAEGATSNAAAVVVQHRKTAQPVVDGGPQRSVGFLVSADGYVVANGDRLGAVGTIHILLNDGRVLDAMRMGSDPVSGLSLLKIEASGLSFLSFAGPSFPRVGDWSVAIASPNGSGCTATVGTVSGDSLAEGATLRTFVRLQPSLDPSMAGAPLFNLDGAVMGIAGGELQDPSPDEANSILPAGTAQRIVSQLLRSGKPTENQFGIVADDLTPNLAARIGADRQRGAVVSLIEQGSSADIAGLRAGDVILAVNSTPVSGASELARALDAENQKVSLDVVRKSGRLVLTLEETKPR</sequence>
<dbReference type="SUPFAM" id="SSF50156">
    <property type="entry name" value="PDZ domain-like"/>
    <property type="match status" value="1"/>
</dbReference>
<evidence type="ECO:0000313" key="8">
    <source>
        <dbReference type="Proteomes" id="UP000318413"/>
    </source>
</evidence>
<dbReference type="Gene3D" id="2.40.10.120">
    <property type="match status" value="1"/>
</dbReference>
<dbReference type="Gene3D" id="2.30.42.10">
    <property type="match status" value="1"/>
</dbReference>
<dbReference type="PROSITE" id="PS50106">
    <property type="entry name" value="PDZ"/>
    <property type="match status" value="1"/>
</dbReference>
<keyword evidence="2" id="KW-0645">Protease</keyword>
<keyword evidence="5" id="KW-1133">Transmembrane helix</keyword>
<dbReference type="PANTHER" id="PTHR22939">
    <property type="entry name" value="SERINE PROTEASE FAMILY S1C HTRA-RELATED"/>
    <property type="match status" value="1"/>
</dbReference>
<dbReference type="GO" id="GO:0006508">
    <property type="term" value="P:proteolysis"/>
    <property type="evidence" value="ECO:0007669"/>
    <property type="project" value="UniProtKB-KW"/>
</dbReference>
<dbReference type="AlphaFoldDB" id="A0A502C169"/>
<dbReference type="InterPro" id="IPR009003">
    <property type="entry name" value="Peptidase_S1_PA"/>
</dbReference>
<feature type="transmembrane region" description="Helical" evidence="5">
    <location>
        <begin position="12"/>
        <end position="33"/>
    </location>
</feature>
<dbReference type="InterPro" id="IPR001478">
    <property type="entry name" value="PDZ"/>
</dbReference>
<dbReference type="GO" id="GO:0004252">
    <property type="term" value="F:serine-type endopeptidase activity"/>
    <property type="evidence" value="ECO:0007669"/>
    <property type="project" value="InterPro"/>
</dbReference>
<gene>
    <name evidence="7" type="ORF">EAH84_14810</name>
</gene>
<name>A0A502C169_9SPHN</name>
<dbReference type="InterPro" id="IPR001940">
    <property type="entry name" value="Peptidase_S1C"/>
</dbReference>
<evidence type="ECO:0000256" key="3">
    <source>
        <dbReference type="ARBA" id="ARBA00022801"/>
    </source>
</evidence>
<organism evidence="7 8">
    <name type="scientific">Sphingomonas oligophenolica</name>
    <dbReference type="NCBI Taxonomy" id="301154"/>
    <lineage>
        <taxon>Bacteria</taxon>
        <taxon>Pseudomonadati</taxon>
        <taxon>Pseudomonadota</taxon>
        <taxon>Alphaproteobacteria</taxon>
        <taxon>Sphingomonadales</taxon>
        <taxon>Sphingomonadaceae</taxon>
        <taxon>Sphingomonas</taxon>
    </lineage>
</organism>
<dbReference type="InterPro" id="IPR041489">
    <property type="entry name" value="PDZ_6"/>
</dbReference>
<evidence type="ECO:0000256" key="4">
    <source>
        <dbReference type="ARBA" id="ARBA00022825"/>
    </source>
</evidence>
<dbReference type="SMART" id="SM00228">
    <property type="entry name" value="PDZ"/>
    <property type="match status" value="1"/>
</dbReference>
<keyword evidence="5" id="KW-0472">Membrane</keyword>
<dbReference type="PRINTS" id="PR00834">
    <property type="entry name" value="PROTEASES2C"/>
</dbReference>
<dbReference type="Pfam" id="PF17820">
    <property type="entry name" value="PDZ_6"/>
    <property type="match status" value="1"/>
</dbReference>
<comment type="caution">
    <text evidence="7">The sequence shown here is derived from an EMBL/GenBank/DDBJ whole genome shotgun (WGS) entry which is preliminary data.</text>
</comment>
<dbReference type="OrthoDB" id="7535165at2"/>
<evidence type="ECO:0000256" key="2">
    <source>
        <dbReference type="ARBA" id="ARBA00022670"/>
    </source>
</evidence>
<keyword evidence="4" id="KW-0720">Serine protease</keyword>
<dbReference type="SUPFAM" id="SSF50494">
    <property type="entry name" value="Trypsin-like serine proteases"/>
    <property type="match status" value="1"/>
</dbReference>
<reference evidence="7 8" key="1">
    <citation type="journal article" date="2019" name="Environ. Microbiol.">
        <title>Species interactions and distinct microbial communities in high Arctic permafrost affected cryosols are associated with the CH4 and CO2 gas fluxes.</title>
        <authorList>
            <person name="Altshuler I."/>
            <person name="Hamel J."/>
            <person name="Turney S."/>
            <person name="Magnuson E."/>
            <person name="Levesque R."/>
            <person name="Greer C."/>
            <person name="Whyte L.G."/>
        </authorList>
    </citation>
    <scope>NUCLEOTIDE SEQUENCE [LARGE SCALE GENOMIC DNA]</scope>
    <source>
        <strain evidence="7 8">S5.1</strain>
    </source>
</reference>
<dbReference type="Pfam" id="PF13365">
    <property type="entry name" value="Trypsin_2"/>
    <property type="match status" value="1"/>
</dbReference>
<keyword evidence="3" id="KW-0378">Hydrolase</keyword>
<dbReference type="EMBL" id="RCZK01000021">
    <property type="protein sequence ID" value="TPG06548.1"/>
    <property type="molecule type" value="Genomic_DNA"/>
</dbReference>
<protein>
    <submittedName>
        <fullName evidence="7">PDZ domain-containing protein</fullName>
    </submittedName>
</protein>
<evidence type="ECO:0000259" key="6">
    <source>
        <dbReference type="PROSITE" id="PS50106"/>
    </source>
</evidence>
<keyword evidence="8" id="KW-1185">Reference proteome</keyword>
<dbReference type="Proteomes" id="UP000318413">
    <property type="component" value="Unassembled WGS sequence"/>
</dbReference>
<evidence type="ECO:0000256" key="1">
    <source>
        <dbReference type="ARBA" id="ARBA00010541"/>
    </source>
</evidence>